<keyword evidence="2" id="KW-1185">Reference proteome</keyword>
<dbReference type="Pfam" id="PF07087">
    <property type="entry name" value="DUF1353"/>
    <property type="match status" value="1"/>
</dbReference>
<dbReference type="EMBL" id="QJKC01000018">
    <property type="protein sequence ID" value="PXX42776.1"/>
    <property type="molecule type" value="Genomic_DNA"/>
</dbReference>
<dbReference type="AlphaFoldDB" id="A0A318J7W1"/>
<dbReference type="OrthoDB" id="88276at2"/>
<comment type="caution">
    <text evidence="1">The sequence shown here is derived from an EMBL/GenBank/DDBJ whole genome shotgun (WGS) entry which is preliminary data.</text>
</comment>
<organism evidence="1 2">
    <name type="scientific">Aquitalea magnusonii</name>
    <dbReference type="NCBI Taxonomy" id="332411"/>
    <lineage>
        <taxon>Bacteria</taxon>
        <taxon>Pseudomonadati</taxon>
        <taxon>Pseudomonadota</taxon>
        <taxon>Betaproteobacteria</taxon>
        <taxon>Neisseriales</taxon>
        <taxon>Chromobacteriaceae</taxon>
        <taxon>Aquitalea</taxon>
    </lineage>
</organism>
<dbReference type="InterPro" id="IPR010767">
    <property type="entry name" value="Phage_CGC-2007_Cje0229"/>
</dbReference>
<name>A0A318J7W1_9NEIS</name>
<gene>
    <name evidence="1" type="ORF">DFR38_11857</name>
</gene>
<proteinExistence type="predicted"/>
<accession>A0A318J7W1</accession>
<protein>
    <submittedName>
        <fullName evidence="1">Uncharacterized protein DUF1353</fullName>
    </submittedName>
</protein>
<evidence type="ECO:0000313" key="2">
    <source>
        <dbReference type="Proteomes" id="UP000248395"/>
    </source>
</evidence>
<evidence type="ECO:0000313" key="1">
    <source>
        <dbReference type="EMBL" id="PXX42776.1"/>
    </source>
</evidence>
<dbReference type="Proteomes" id="UP000248395">
    <property type="component" value="Unassembled WGS sequence"/>
</dbReference>
<sequence length="141" mass="15737">MNGVFLTDLHVSCVDDLAAGGRGFWRIEKPFQYWSDVLGRRITVEPGFLTDYASVPRVPLAYLLFGDTSHRGAVIHDWLFHHHEVCDEQTANKVLLEACKAEGIPAWRRLGIYLGVYLGGASSWEEDGRGNGHQLVDGKIV</sequence>
<reference evidence="1 2" key="1">
    <citation type="submission" date="2018-05" db="EMBL/GenBank/DDBJ databases">
        <title>Genomic Encyclopedia of Type Strains, Phase IV (KMG-IV): sequencing the most valuable type-strain genomes for metagenomic binning, comparative biology and taxonomic classification.</title>
        <authorList>
            <person name="Goeker M."/>
        </authorList>
    </citation>
    <scope>NUCLEOTIDE SEQUENCE [LARGE SCALE GENOMIC DNA]</scope>
    <source>
        <strain evidence="1 2">DSM 25134</strain>
    </source>
</reference>
<dbReference type="RefSeq" id="WP_059286620.1">
    <property type="nucleotide sequence ID" value="NZ_LNQU01000095.1"/>
</dbReference>